<dbReference type="Proteomes" id="UP001597100">
    <property type="component" value="Unassembled WGS sequence"/>
</dbReference>
<evidence type="ECO:0000313" key="2">
    <source>
        <dbReference type="Proteomes" id="UP001597100"/>
    </source>
</evidence>
<organism evidence="1 2">
    <name type="scientific">Salinimicrobium gaetbulicola</name>
    <dbReference type="NCBI Taxonomy" id="999702"/>
    <lineage>
        <taxon>Bacteria</taxon>
        <taxon>Pseudomonadati</taxon>
        <taxon>Bacteroidota</taxon>
        <taxon>Flavobacteriia</taxon>
        <taxon>Flavobacteriales</taxon>
        <taxon>Flavobacteriaceae</taxon>
        <taxon>Salinimicrobium</taxon>
    </lineage>
</organism>
<accession>A0ABW3IEG8</accession>
<proteinExistence type="predicted"/>
<dbReference type="Pfam" id="PF21857">
    <property type="entry name" value="DUF6913"/>
    <property type="match status" value="1"/>
</dbReference>
<dbReference type="RefSeq" id="WP_380736984.1">
    <property type="nucleotide sequence ID" value="NZ_JBHTJP010000032.1"/>
</dbReference>
<gene>
    <name evidence="1" type="ORF">ACFQ1G_04010</name>
</gene>
<sequence>MASVIKNSLGGDEKKFPRFGVILDSEDEYLKESFLQLKDEFGLRDTDLLILTCREETKKEDVYQGLVFSRKDLNWKGKIKNGEVVNFAKGPMDVLISFTENDYKLATFLVSATNADLKVGRADNEGNPGLFDIVINTGFDEVEVFLMELKKYLRIIKNTHNE</sequence>
<dbReference type="EMBL" id="JBHTJP010000032">
    <property type="protein sequence ID" value="MFD0975948.1"/>
    <property type="molecule type" value="Genomic_DNA"/>
</dbReference>
<protein>
    <submittedName>
        <fullName evidence="1">DUF6913 domain-containing protein</fullName>
    </submittedName>
</protein>
<keyword evidence="2" id="KW-1185">Reference proteome</keyword>
<comment type="caution">
    <text evidence="1">The sequence shown here is derived from an EMBL/GenBank/DDBJ whole genome shotgun (WGS) entry which is preliminary data.</text>
</comment>
<dbReference type="InterPro" id="IPR054207">
    <property type="entry name" value="DUF6913"/>
</dbReference>
<name>A0ABW3IEG8_9FLAO</name>
<evidence type="ECO:0000313" key="1">
    <source>
        <dbReference type="EMBL" id="MFD0975948.1"/>
    </source>
</evidence>
<reference evidence="2" key="1">
    <citation type="journal article" date="2019" name="Int. J. Syst. Evol. Microbiol.">
        <title>The Global Catalogue of Microorganisms (GCM) 10K type strain sequencing project: providing services to taxonomists for standard genome sequencing and annotation.</title>
        <authorList>
            <consortium name="The Broad Institute Genomics Platform"/>
            <consortium name="The Broad Institute Genome Sequencing Center for Infectious Disease"/>
            <person name="Wu L."/>
            <person name="Ma J."/>
        </authorList>
    </citation>
    <scope>NUCLEOTIDE SEQUENCE [LARGE SCALE GENOMIC DNA]</scope>
    <source>
        <strain evidence="2">CCUG 60898</strain>
    </source>
</reference>